<keyword evidence="3" id="KW-1185">Reference proteome</keyword>
<feature type="compositionally biased region" description="Basic and acidic residues" evidence="1">
    <location>
        <begin position="1"/>
        <end position="12"/>
    </location>
</feature>
<gene>
    <name evidence="2" type="ORF">Fmac_013218</name>
</gene>
<feature type="compositionally biased region" description="Low complexity" evidence="1">
    <location>
        <begin position="14"/>
        <end position="23"/>
    </location>
</feature>
<protein>
    <submittedName>
        <fullName evidence="2">Uncharacterized protein</fullName>
    </submittedName>
</protein>
<evidence type="ECO:0000256" key="1">
    <source>
        <dbReference type="SAM" id="MobiDB-lite"/>
    </source>
</evidence>
<comment type="caution">
    <text evidence="2">The sequence shown here is derived from an EMBL/GenBank/DDBJ whole genome shotgun (WGS) entry which is preliminary data.</text>
</comment>
<feature type="region of interest" description="Disordered" evidence="1">
    <location>
        <begin position="1"/>
        <end position="23"/>
    </location>
</feature>
<sequence>MRLARAEHEQKRQSSLPSSTPSPCLMMFSLSSKSLSHRPQCLPTVRFARSVLQGGAPK</sequence>
<dbReference type="AlphaFoldDB" id="A0ABD1MSI6"/>
<dbReference type="EMBL" id="JBGMDY010000004">
    <property type="protein sequence ID" value="KAL2338772.1"/>
    <property type="molecule type" value="Genomic_DNA"/>
</dbReference>
<evidence type="ECO:0000313" key="2">
    <source>
        <dbReference type="EMBL" id="KAL2338772.1"/>
    </source>
</evidence>
<accession>A0ABD1MSI6</accession>
<dbReference type="Proteomes" id="UP001603857">
    <property type="component" value="Unassembled WGS sequence"/>
</dbReference>
<proteinExistence type="predicted"/>
<reference evidence="2 3" key="1">
    <citation type="submission" date="2024-08" db="EMBL/GenBank/DDBJ databases">
        <title>Insights into the chromosomal genome structure of Flemingia macrophylla.</title>
        <authorList>
            <person name="Ding Y."/>
            <person name="Zhao Y."/>
            <person name="Bi W."/>
            <person name="Wu M."/>
            <person name="Zhao G."/>
            <person name="Gong Y."/>
            <person name="Li W."/>
            <person name="Zhang P."/>
        </authorList>
    </citation>
    <scope>NUCLEOTIDE SEQUENCE [LARGE SCALE GENOMIC DNA]</scope>
    <source>
        <strain evidence="2">DYQJB</strain>
        <tissue evidence="2">Leaf</tissue>
    </source>
</reference>
<name>A0ABD1MSI6_9FABA</name>
<organism evidence="2 3">
    <name type="scientific">Flemingia macrophylla</name>
    <dbReference type="NCBI Taxonomy" id="520843"/>
    <lineage>
        <taxon>Eukaryota</taxon>
        <taxon>Viridiplantae</taxon>
        <taxon>Streptophyta</taxon>
        <taxon>Embryophyta</taxon>
        <taxon>Tracheophyta</taxon>
        <taxon>Spermatophyta</taxon>
        <taxon>Magnoliopsida</taxon>
        <taxon>eudicotyledons</taxon>
        <taxon>Gunneridae</taxon>
        <taxon>Pentapetalae</taxon>
        <taxon>rosids</taxon>
        <taxon>fabids</taxon>
        <taxon>Fabales</taxon>
        <taxon>Fabaceae</taxon>
        <taxon>Papilionoideae</taxon>
        <taxon>50 kb inversion clade</taxon>
        <taxon>NPAAA clade</taxon>
        <taxon>indigoferoid/millettioid clade</taxon>
        <taxon>Phaseoleae</taxon>
        <taxon>Flemingia</taxon>
    </lineage>
</organism>
<evidence type="ECO:0000313" key="3">
    <source>
        <dbReference type="Proteomes" id="UP001603857"/>
    </source>
</evidence>